<comment type="cofactor">
    <cofactor evidence="1">
        <name>pyridoxal 5'-phosphate</name>
        <dbReference type="ChEBI" id="CHEBI:597326"/>
    </cofactor>
</comment>
<dbReference type="GO" id="GO:0009097">
    <property type="term" value="P:isoleucine biosynthetic process"/>
    <property type="evidence" value="ECO:0007669"/>
    <property type="project" value="TreeGrafter"/>
</dbReference>
<dbReference type="PANTHER" id="PTHR48078:SF6">
    <property type="entry name" value="L-THREONINE DEHYDRATASE CATABOLIC TDCB"/>
    <property type="match status" value="1"/>
</dbReference>
<evidence type="ECO:0000259" key="4">
    <source>
        <dbReference type="Pfam" id="PF00291"/>
    </source>
</evidence>
<sequence>MIQYLKITHKEPPLMKSYISHLECTVTAQTYPLDKPLGTSPASGKVLFPRYDLTKLRQDVDPKKFQSRPSNMWKYFELMPVQDPNNVITLGEGDTPLMHAQNLARKFGLENLYIKDEGVNPTGSFKARGLSAAVSKAKELNQMRLTMPTAGNAGSAMAAYAAKAGMEAHIFMPKDAPESNKIECTALGSTVHLIDGLIGDAGRISQEKAREEGLFDLSTLREPYRVEGKKTMGLELAEQLGWKTPDVIIYPTGGGTGIVGIWKAFEELRELGWIDSPQPKFVSIQAEGCQPLVRAFEKGLTTAEPHENASTLASGLRVPGVFA</sequence>
<evidence type="ECO:0000256" key="3">
    <source>
        <dbReference type="ARBA" id="ARBA00023239"/>
    </source>
</evidence>
<dbReference type="Pfam" id="PF00291">
    <property type="entry name" value="PALP"/>
    <property type="match status" value="1"/>
</dbReference>
<reference evidence="5" key="1">
    <citation type="submission" date="2018-05" db="EMBL/GenBank/DDBJ databases">
        <authorList>
            <person name="Lanie J.A."/>
            <person name="Ng W.-L."/>
            <person name="Kazmierczak K.M."/>
            <person name="Andrzejewski T.M."/>
            <person name="Davidsen T.M."/>
            <person name="Wayne K.J."/>
            <person name="Tettelin H."/>
            <person name="Glass J.I."/>
            <person name="Rusch D."/>
            <person name="Podicherti R."/>
            <person name="Tsui H.-C.T."/>
            <person name="Winkler M.E."/>
        </authorList>
    </citation>
    <scope>NUCLEOTIDE SEQUENCE</scope>
</reference>
<evidence type="ECO:0000256" key="2">
    <source>
        <dbReference type="ARBA" id="ARBA00022898"/>
    </source>
</evidence>
<name>A0A382BN44_9ZZZZ</name>
<proteinExistence type="predicted"/>
<feature type="non-terminal residue" evidence="5">
    <location>
        <position position="323"/>
    </location>
</feature>
<dbReference type="InterPro" id="IPR001926">
    <property type="entry name" value="TrpB-like_PALP"/>
</dbReference>
<keyword evidence="2" id="KW-0663">Pyridoxal phosphate</keyword>
<dbReference type="NCBIfam" id="NF006050">
    <property type="entry name" value="PRK08197.1"/>
    <property type="match status" value="1"/>
</dbReference>
<dbReference type="GO" id="GO:0030170">
    <property type="term" value="F:pyridoxal phosphate binding"/>
    <property type="evidence" value="ECO:0007669"/>
    <property type="project" value="InterPro"/>
</dbReference>
<evidence type="ECO:0000256" key="1">
    <source>
        <dbReference type="ARBA" id="ARBA00001933"/>
    </source>
</evidence>
<dbReference type="GO" id="GO:0006567">
    <property type="term" value="P:L-threonine catabolic process"/>
    <property type="evidence" value="ECO:0007669"/>
    <property type="project" value="TreeGrafter"/>
</dbReference>
<dbReference type="Gene3D" id="3.40.50.1100">
    <property type="match status" value="2"/>
</dbReference>
<dbReference type="InterPro" id="IPR050147">
    <property type="entry name" value="Ser/Thr_Dehydratase"/>
</dbReference>
<keyword evidence="3" id="KW-0456">Lyase</keyword>
<organism evidence="5">
    <name type="scientific">marine metagenome</name>
    <dbReference type="NCBI Taxonomy" id="408172"/>
    <lineage>
        <taxon>unclassified sequences</taxon>
        <taxon>metagenomes</taxon>
        <taxon>ecological metagenomes</taxon>
    </lineage>
</organism>
<dbReference type="SUPFAM" id="SSF53686">
    <property type="entry name" value="Tryptophan synthase beta subunit-like PLP-dependent enzymes"/>
    <property type="match status" value="1"/>
</dbReference>
<dbReference type="AlphaFoldDB" id="A0A382BN44"/>
<dbReference type="EMBL" id="UINC01030321">
    <property type="protein sequence ID" value="SVB14523.1"/>
    <property type="molecule type" value="Genomic_DNA"/>
</dbReference>
<evidence type="ECO:0000313" key="5">
    <source>
        <dbReference type="EMBL" id="SVB14523.1"/>
    </source>
</evidence>
<accession>A0A382BN44</accession>
<dbReference type="PANTHER" id="PTHR48078">
    <property type="entry name" value="THREONINE DEHYDRATASE, MITOCHONDRIAL-RELATED"/>
    <property type="match status" value="1"/>
</dbReference>
<dbReference type="PROSITE" id="PS00165">
    <property type="entry name" value="DEHYDRATASE_SER_THR"/>
    <property type="match status" value="1"/>
</dbReference>
<protein>
    <recommendedName>
        <fullName evidence="4">Tryptophan synthase beta chain-like PALP domain-containing protein</fullName>
    </recommendedName>
</protein>
<gene>
    <name evidence="5" type="ORF">METZ01_LOCUS167377</name>
</gene>
<dbReference type="GO" id="GO:0006565">
    <property type="term" value="P:L-serine catabolic process"/>
    <property type="evidence" value="ECO:0007669"/>
    <property type="project" value="TreeGrafter"/>
</dbReference>
<dbReference type="InterPro" id="IPR000634">
    <property type="entry name" value="Ser/Thr_deHydtase_PyrdxlP-BS"/>
</dbReference>
<dbReference type="GO" id="GO:0004794">
    <property type="term" value="F:threonine deaminase activity"/>
    <property type="evidence" value="ECO:0007669"/>
    <property type="project" value="TreeGrafter"/>
</dbReference>
<dbReference type="InterPro" id="IPR036052">
    <property type="entry name" value="TrpB-like_PALP_sf"/>
</dbReference>
<dbReference type="GO" id="GO:0003941">
    <property type="term" value="F:L-serine ammonia-lyase activity"/>
    <property type="evidence" value="ECO:0007669"/>
    <property type="project" value="TreeGrafter"/>
</dbReference>
<feature type="domain" description="Tryptophan synthase beta chain-like PALP" evidence="4">
    <location>
        <begin position="88"/>
        <end position="319"/>
    </location>
</feature>